<accession>A0A419WB66</accession>
<dbReference type="RefSeq" id="WP_120273844.1">
    <property type="nucleotide sequence ID" value="NZ_RAPN01000001.1"/>
</dbReference>
<comment type="caution">
    <text evidence="1">The sequence shown here is derived from an EMBL/GenBank/DDBJ whole genome shotgun (WGS) entry which is preliminary data.</text>
</comment>
<dbReference type="OrthoDB" id="1271971at2"/>
<organism evidence="1 2">
    <name type="scientific">Mangrovibacterium diazotrophicum</name>
    <dbReference type="NCBI Taxonomy" id="1261403"/>
    <lineage>
        <taxon>Bacteria</taxon>
        <taxon>Pseudomonadati</taxon>
        <taxon>Bacteroidota</taxon>
        <taxon>Bacteroidia</taxon>
        <taxon>Marinilabiliales</taxon>
        <taxon>Prolixibacteraceae</taxon>
        <taxon>Mangrovibacterium</taxon>
    </lineage>
</organism>
<dbReference type="AlphaFoldDB" id="A0A419WB66"/>
<evidence type="ECO:0000313" key="1">
    <source>
        <dbReference type="EMBL" id="RKD92656.1"/>
    </source>
</evidence>
<dbReference type="Proteomes" id="UP000283387">
    <property type="component" value="Unassembled WGS sequence"/>
</dbReference>
<reference evidence="1 2" key="1">
    <citation type="submission" date="2018-09" db="EMBL/GenBank/DDBJ databases">
        <title>Genomic Encyclopedia of Archaeal and Bacterial Type Strains, Phase II (KMG-II): from individual species to whole genera.</title>
        <authorList>
            <person name="Goeker M."/>
        </authorList>
    </citation>
    <scope>NUCLEOTIDE SEQUENCE [LARGE SCALE GENOMIC DNA]</scope>
    <source>
        <strain evidence="1 2">DSM 27148</strain>
    </source>
</reference>
<keyword evidence="2" id="KW-1185">Reference proteome</keyword>
<dbReference type="EMBL" id="RAPN01000001">
    <property type="protein sequence ID" value="RKD92656.1"/>
    <property type="molecule type" value="Genomic_DNA"/>
</dbReference>
<evidence type="ECO:0000313" key="2">
    <source>
        <dbReference type="Proteomes" id="UP000283387"/>
    </source>
</evidence>
<name>A0A419WB66_9BACT</name>
<gene>
    <name evidence="1" type="ORF">BC643_3031</name>
</gene>
<sequence length="204" mass="21602">MTGGSPYPFAGADLPNGTSVRAGYNTGSGQLFAGATNDGFTNLPTSDEKSVSAAVNNIKAVSRADVGVYSPGLLGSQAVLELLKSYGAYMAQSLARVSVVSPLLALSGDSDDQIRGKIVYRGVATNHPDYPNALLGIATPIGGHGDPKRHNLGNTYSIFTSWTFDPNIANYYANKSGKPGVVLVYRVPPEEWCRVQIFSIRQKC</sequence>
<proteinExistence type="predicted"/>
<protein>
    <submittedName>
        <fullName evidence="1">Uncharacterized protein</fullName>
    </submittedName>
</protein>